<evidence type="ECO:0000256" key="1">
    <source>
        <dbReference type="ARBA" id="ARBA00001933"/>
    </source>
</evidence>
<proteinExistence type="inferred from homology"/>
<organism evidence="5 6">
    <name type="scientific">Clostridium neuense</name>
    <dbReference type="NCBI Taxonomy" id="1728934"/>
    <lineage>
        <taxon>Bacteria</taxon>
        <taxon>Bacillati</taxon>
        <taxon>Bacillota</taxon>
        <taxon>Clostridia</taxon>
        <taxon>Eubacteriales</taxon>
        <taxon>Clostridiaceae</taxon>
        <taxon>Clostridium</taxon>
    </lineage>
</organism>
<comment type="cofactor">
    <cofactor evidence="1 4">
        <name>pyridoxal 5'-phosphate</name>
        <dbReference type="ChEBI" id="CHEBI:597326"/>
    </cofactor>
</comment>
<keyword evidence="6" id="KW-1185">Reference proteome</keyword>
<evidence type="ECO:0000256" key="2">
    <source>
        <dbReference type="ARBA" id="ARBA00009077"/>
    </source>
</evidence>
<dbReference type="CDD" id="cd00614">
    <property type="entry name" value="CGS_like"/>
    <property type="match status" value="1"/>
</dbReference>
<dbReference type="PANTHER" id="PTHR11808">
    <property type="entry name" value="TRANS-SULFURATION ENZYME FAMILY MEMBER"/>
    <property type="match status" value="1"/>
</dbReference>
<dbReference type="Proteomes" id="UP001623592">
    <property type="component" value="Unassembled WGS sequence"/>
</dbReference>
<dbReference type="InterPro" id="IPR054542">
    <property type="entry name" value="Cys_met_metab_PP"/>
</dbReference>
<dbReference type="RefSeq" id="WP_406787121.1">
    <property type="nucleotide sequence ID" value="NZ_JBJIAA010000006.1"/>
</dbReference>
<dbReference type="Gene3D" id="3.90.1150.10">
    <property type="entry name" value="Aspartate Aminotransferase, domain 1"/>
    <property type="match status" value="1"/>
</dbReference>
<dbReference type="InterPro" id="IPR000277">
    <property type="entry name" value="Cys/Met-Metab_PyrdxlP-dep_enz"/>
</dbReference>
<accession>A0ABW8TE14</accession>
<evidence type="ECO:0000256" key="3">
    <source>
        <dbReference type="ARBA" id="ARBA00022898"/>
    </source>
</evidence>
<evidence type="ECO:0000313" key="6">
    <source>
        <dbReference type="Proteomes" id="UP001623592"/>
    </source>
</evidence>
<dbReference type="PANTHER" id="PTHR11808:SF90">
    <property type="entry name" value="CYSTATHIONINE GAMMA-SYNTHASE"/>
    <property type="match status" value="1"/>
</dbReference>
<dbReference type="EMBL" id="JBJIAA010000006">
    <property type="protein sequence ID" value="MFL0250451.1"/>
    <property type="molecule type" value="Genomic_DNA"/>
</dbReference>
<keyword evidence="3 4" id="KW-0663">Pyridoxal phosphate</keyword>
<comment type="caution">
    <text evidence="5">The sequence shown here is derived from an EMBL/GenBank/DDBJ whole genome shotgun (WGS) entry which is preliminary data.</text>
</comment>
<gene>
    <name evidence="5" type="ORF">ACJDT4_08435</name>
</gene>
<dbReference type="SUPFAM" id="SSF53383">
    <property type="entry name" value="PLP-dependent transferases"/>
    <property type="match status" value="1"/>
</dbReference>
<reference evidence="5 6" key="1">
    <citation type="submission" date="2024-11" db="EMBL/GenBank/DDBJ databases">
        <authorList>
            <person name="Heng Y.C."/>
            <person name="Lim A.C.H."/>
            <person name="Lee J.K.Y."/>
            <person name="Kittelmann S."/>
        </authorList>
    </citation>
    <scope>NUCLEOTIDE SEQUENCE [LARGE SCALE GENOMIC DNA]</scope>
    <source>
        <strain evidence="5 6">WILCCON 0114</strain>
    </source>
</reference>
<name>A0ABW8TE14_9CLOT</name>
<dbReference type="InterPro" id="IPR015422">
    <property type="entry name" value="PyrdxlP-dep_Trfase_small"/>
</dbReference>
<evidence type="ECO:0000256" key="4">
    <source>
        <dbReference type="RuleBase" id="RU362118"/>
    </source>
</evidence>
<dbReference type="Gene3D" id="3.40.640.10">
    <property type="entry name" value="Type I PLP-dependent aspartate aminotransferase-like (Major domain)"/>
    <property type="match status" value="1"/>
</dbReference>
<comment type="similarity">
    <text evidence="2 4">Belongs to the trans-sulfuration enzymes family.</text>
</comment>
<sequence length="383" mass="42726">MKSDCRNFETKAVHGSSNFETRTGAISYPIYQSATFRHEGLNHGTGYDYSRLQNPTREELEKTVALLENGKECLAYTSGMAAISGLLTIFKSGEHLIVSDDLYGGTYRIFEQIYKDYGIEVTYTDTTIIENIKKSLKANTKAIYLETPTNPLMKIADIKKVSEITKKNNLLLMVDNTFMTPYYQKPLNLGADIVIHSGTKFLGGHNDTLSGFIIVNDEDLVQKLRFIQVSTGASLPPFDSWLILRGIKTLSVRLDKQQENAIKIANFLKTQNKVKKVLYPGLKEHTGYEILTNQATGFGSMISFYVDSKATVEKILKEVKIIIFAESLGGVESLITYPDTQTHADMPHEVKAKLGVTDKLLRLSVGIENVDDLISDLKNALSD</sequence>
<evidence type="ECO:0000313" key="5">
    <source>
        <dbReference type="EMBL" id="MFL0250451.1"/>
    </source>
</evidence>
<protein>
    <submittedName>
        <fullName evidence="5">Trans-sulfuration enzyme family protein</fullName>
    </submittedName>
</protein>
<dbReference type="PROSITE" id="PS00868">
    <property type="entry name" value="CYS_MET_METAB_PP"/>
    <property type="match status" value="1"/>
</dbReference>
<dbReference type="InterPro" id="IPR015421">
    <property type="entry name" value="PyrdxlP-dep_Trfase_major"/>
</dbReference>
<dbReference type="InterPro" id="IPR015424">
    <property type="entry name" value="PyrdxlP-dep_Trfase"/>
</dbReference>
<dbReference type="Pfam" id="PF01053">
    <property type="entry name" value="Cys_Met_Meta_PP"/>
    <property type="match status" value="1"/>
</dbReference>
<dbReference type="PIRSF" id="PIRSF001434">
    <property type="entry name" value="CGS"/>
    <property type="match status" value="1"/>
</dbReference>